<reference evidence="2" key="1">
    <citation type="submission" date="2024-06" db="EMBL/GenBank/DDBJ databases">
        <authorList>
            <person name="Liu X."/>
            <person name="Lenzi L."/>
            <person name="Haldenby T S."/>
            <person name="Uol C."/>
        </authorList>
    </citation>
    <scope>NUCLEOTIDE SEQUENCE</scope>
</reference>
<evidence type="ECO:0000313" key="3">
    <source>
        <dbReference type="Proteomes" id="UP001497525"/>
    </source>
</evidence>
<comment type="caution">
    <text evidence="2">The sequence shown here is derived from an EMBL/GenBank/DDBJ whole genome shotgun (WGS) entry which is preliminary data.</text>
</comment>
<organism evidence="2 3">
    <name type="scientific">Calicophoron daubneyi</name>
    <name type="common">Rumen fluke</name>
    <name type="synonym">Paramphistomum daubneyi</name>
    <dbReference type="NCBI Taxonomy" id="300641"/>
    <lineage>
        <taxon>Eukaryota</taxon>
        <taxon>Metazoa</taxon>
        <taxon>Spiralia</taxon>
        <taxon>Lophotrochozoa</taxon>
        <taxon>Platyhelminthes</taxon>
        <taxon>Trematoda</taxon>
        <taxon>Digenea</taxon>
        <taxon>Plagiorchiida</taxon>
        <taxon>Pronocephalata</taxon>
        <taxon>Paramphistomoidea</taxon>
        <taxon>Paramphistomidae</taxon>
        <taxon>Calicophoron</taxon>
    </lineage>
</organism>
<dbReference type="Proteomes" id="UP001497525">
    <property type="component" value="Unassembled WGS sequence"/>
</dbReference>
<feature type="region of interest" description="Disordered" evidence="1">
    <location>
        <begin position="380"/>
        <end position="421"/>
    </location>
</feature>
<proteinExistence type="predicted"/>
<accession>A0AAV2TEH9</accession>
<name>A0AAV2TEH9_CALDB</name>
<sequence length="421" mass="48279">MFRGRGLSRHVLYRLRMKRTRETAARIQYFRERLLDIQRRRSSDPEIVTTANASVQPSVQSVEDRETDVNQRTTWGVGTISTTDVMTVLQRWYGDSLPTISQLQNLMQHLRQFLPDLPRDHRTLVNTPRISPIVKLQDGECIHFDMRQSLTSFLDHNYHQKIYVQFNIDVTYPVMRATSFCGGAEAGLNLSITENAAASQPISQHPASNEAILRAIQSLDRKFTNFSHDILSRIENLELHVAALDAQMNKNHCDLIRSAGNQSPKQARWQPWFPLRSIDEFNAMEENLQNENCRADVVAFVQRTPSSHIEDRTKCSLNRMVSPDLARHLSWQKTPNRLPFGTTALWAVIFETLAAKSSDPEASSFSIRKICIGWFQNARDRSGGRSKRRHTCPKMPLLERNNENAPQEAENENRSTSVTQL</sequence>
<gene>
    <name evidence="2" type="ORF">CDAUBV1_LOCUS7863</name>
</gene>
<dbReference type="EMBL" id="CAXLJL010000201">
    <property type="protein sequence ID" value="CAL5134489.1"/>
    <property type="molecule type" value="Genomic_DNA"/>
</dbReference>
<evidence type="ECO:0000313" key="2">
    <source>
        <dbReference type="EMBL" id="CAL5134489.1"/>
    </source>
</evidence>
<protein>
    <submittedName>
        <fullName evidence="2">Uncharacterized protein</fullName>
    </submittedName>
</protein>
<dbReference type="AlphaFoldDB" id="A0AAV2TEH9"/>
<evidence type="ECO:0000256" key="1">
    <source>
        <dbReference type="SAM" id="MobiDB-lite"/>
    </source>
</evidence>